<evidence type="ECO:0000313" key="2">
    <source>
        <dbReference type="Proteomes" id="UP000294599"/>
    </source>
</evidence>
<dbReference type="AlphaFoldDB" id="A0A4R3LKV5"/>
<name>A0A4R3LKV5_9GAMM</name>
<dbReference type="Proteomes" id="UP000294599">
    <property type="component" value="Unassembled WGS sequence"/>
</dbReference>
<accession>A0A4R3LKV5</accession>
<protein>
    <submittedName>
        <fullName evidence="1">Uncharacterized protein</fullName>
    </submittedName>
</protein>
<gene>
    <name evidence="1" type="ORF">EDC25_104130</name>
</gene>
<reference evidence="1 2" key="1">
    <citation type="submission" date="2019-03" db="EMBL/GenBank/DDBJ databases">
        <title>Genomic Encyclopedia of Type Strains, Phase IV (KMG-IV): sequencing the most valuable type-strain genomes for metagenomic binning, comparative biology and taxonomic classification.</title>
        <authorList>
            <person name="Goeker M."/>
        </authorList>
    </citation>
    <scope>NUCLEOTIDE SEQUENCE [LARGE SCALE GENOMIC DNA]</scope>
    <source>
        <strain evidence="1 2">DSM 21944</strain>
    </source>
</reference>
<sequence>MTDNTLARLYRDACVEDPALLGSVDPRDLVDLAQGRLAGEKRQQLVAAIAASPSLAAAYRVARASGDWAQALSTDLAQTRRRQTDVVKAQPARVVAFRRHPLAMAAAVSAMAIGAVFVGQRLQAPVDPFAEDLARIVETREDSIAVASFDAGRAGEDRIFSFGTSRTADGRDGIFGQDFGGGS</sequence>
<organism evidence="1 2">
    <name type="scientific">Pseudofulvimonas gallinarii</name>
    <dbReference type="NCBI Taxonomy" id="634155"/>
    <lineage>
        <taxon>Bacteria</taxon>
        <taxon>Pseudomonadati</taxon>
        <taxon>Pseudomonadota</taxon>
        <taxon>Gammaproteobacteria</taxon>
        <taxon>Lysobacterales</taxon>
        <taxon>Rhodanobacteraceae</taxon>
        <taxon>Pseudofulvimonas</taxon>
    </lineage>
</organism>
<keyword evidence="2" id="KW-1185">Reference proteome</keyword>
<dbReference type="RefSeq" id="WP_123523182.1">
    <property type="nucleotide sequence ID" value="NZ_JBHLWF010000088.1"/>
</dbReference>
<evidence type="ECO:0000313" key="1">
    <source>
        <dbReference type="EMBL" id="TCT00139.1"/>
    </source>
</evidence>
<comment type="caution">
    <text evidence="1">The sequence shown here is derived from an EMBL/GenBank/DDBJ whole genome shotgun (WGS) entry which is preliminary data.</text>
</comment>
<proteinExistence type="predicted"/>
<dbReference type="EMBL" id="SMAF01000004">
    <property type="protein sequence ID" value="TCT00139.1"/>
    <property type="molecule type" value="Genomic_DNA"/>
</dbReference>